<organism evidence="2 3">
    <name type="scientific">Linum trigynum</name>
    <dbReference type="NCBI Taxonomy" id="586398"/>
    <lineage>
        <taxon>Eukaryota</taxon>
        <taxon>Viridiplantae</taxon>
        <taxon>Streptophyta</taxon>
        <taxon>Embryophyta</taxon>
        <taxon>Tracheophyta</taxon>
        <taxon>Spermatophyta</taxon>
        <taxon>Magnoliopsida</taxon>
        <taxon>eudicotyledons</taxon>
        <taxon>Gunneridae</taxon>
        <taxon>Pentapetalae</taxon>
        <taxon>rosids</taxon>
        <taxon>fabids</taxon>
        <taxon>Malpighiales</taxon>
        <taxon>Linaceae</taxon>
        <taxon>Linum</taxon>
    </lineage>
</organism>
<dbReference type="CDD" id="cd06222">
    <property type="entry name" value="RNase_H_like"/>
    <property type="match status" value="1"/>
</dbReference>
<keyword evidence="3" id="KW-1185">Reference proteome</keyword>
<evidence type="ECO:0000259" key="1">
    <source>
        <dbReference type="Pfam" id="PF13456"/>
    </source>
</evidence>
<dbReference type="InterPro" id="IPR036397">
    <property type="entry name" value="RNaseH_sf"/>
</dbReference>
<dbReference type="GO" id="GO:0003676">
    <property type="term" value="F:nucleic acid binding"/>
    <property type="evidence" value="ECO:0007669"/>
    <property type="project" value="InterPro"/>
</dbReference>
<dbReference type="EMBL" id="OZ034819">
    <property type="protein sequence ID" value="CAL1396675.1"/>
    <property type="molecule type" value="Genomic_DNA"/>
</dbReference>
<dbReference type="InterPro" id="IPR044730">
    <property type="entry name" value="RNase_H-like_dom_plant"/>
</dbReference>
<dbReference type="AlphaFoldDB" id="A0AAV2FEG3"/>
<name>A0AAV2FEG3_9ROSI</name>
<dbReference type="PANTHER" id="PTHR47074">
    <property type="entry name" value="BNAC02G40300D PROTEIN"/>
    <property type="match status" value="1"/>
</dbReference>
<dbReference type="GO" id="GO:0004523">
    <property type="term" value="F:RNA-DNA hybrid ribonuclease activity"/>
    <property type="evidence" value="ECO:0007669"/>
    <property type="project" value="InterPro"/>
</dbReference>
<feature type="domain" description="RNase H type-1" evidence="1">
    <location>
        <begin position="120"/>
        <end position="227"/>
    </location>
</feature>
<gene>
    <name evidence="2" type="ORF">LTRI10_LOCUS37030</name>
</gene>
<evidence type="ECO:0000313" key="2">
    <source>
        <dbReference type="EMBL" id="CAL1396675.1"/>
    </source>
</evidence>
<sequence>MSRIWRTSEVADCFAVQPATNSLQWVKRVMDLGDEDKLEKWSVLMWFLWKERNAQMFNGNNLPEDEIVMRAKYYLDDYRTHQQREHTTPLNQEPEVWEQSGPGQFKINKDASFAEPEGMVLGAVIRGQGGDFLLAAAKKVVGGQSVEMGESLAAEFDMQLAKHFNVQNPCLESDCLSFIQKLSRSDEIQKEMGIICRSVHRMLKELGNGSSRHVRRTANEAAHLTAQAKPKMNETVVWLDSPPAFLLNELQLDCIMANAD</sequence>
<dbReference type="InterPro" id="IPR052929">
    <property type="entry name" value="RNase_H-like_EbsB-rel"/>
</dbReference>
<dbReference type="PANTHER" id="PTHR47074:SF48">
    <property type="entry name" value="POLYNUCLEOTIDYL TRANSFERASE, RIBONUCLEASE H-LIKE SUPERFAMILY PROTEIN"/>
    <property type="match status" value="1"/>
</dbReference>
<proteinExistence type="predicted"/>
<reference evidence="2 3" key="1">
    <citation type="submission" date="2024-04" db="EMBL/GenBank/DDBJ databases">
        <authorList>
            <person name="Fracassetti M."/>
        </authorList>
    </citation>
    <scope>NUCLEOTIDE SEQUENCE [LARGE SCALE GENOMIC DNA]</scope>
</reference>
<protein>
    <recommendedName>
        <fullName evidence="1">RNase H type-1 domain-containing protein</fullName>
    </recommendedName>
</protein>
<dbReference type="Gene3D" id="3.30.420.10">
    <property type="entry name" value="Ribonuclease H-like superfamily/Ribonuclease H"/>
    <property type="match status" value="1"/>
</dbReference>
<dbReference type="Proteomes" id="UP001497516">
    <property type="component" value="Chromosome 6"/>
</dbReference>
<dbReference type="InterPro" id="IPR002156">
    <property type="entry name" value="RNaseH_domain"/>
</dbReference>
<evidence type="ECO:0000313" key="3">
    <source>
        <dbReference type="Proteomes" id="UP001497516"/>
    </source>
</evidence>
<accession>A0AAV2FEG3</accession>
<dbReference type="Pfam" id="PF13456">
    <property type="entry name" value="RVT_3"/>
    <property type="match status" value="1"/>
</dbReference>